<evidence type="ECO:0000256" key="2">
    <source>
        <dbReference type="SAM" id="Phobius"/>
    </source>
</evidence>
<protein>
    <recommendedName>
        <fullName evidence="5">DUF2637 domain-containing protein</fullName>
    </recommendedName>
</protein>
<feature type="compositionally biased region" description="Low complexity" evidence="1">
    <location>
        <begin position="192"/>
        <end position="204"/>
    </location>
</feature>
<dbReference type="RefSeq" id="WP_344508355.1">
    <property type="nucleotide sequence ID" value="NZ_BAAAQD010000019.1"/>
</dbReference>
<feature type="transmembrane region" description="Helical" evidence="2">
    <location>
        <begin position="43"/>
        <end position="64"/>
    </location>
</feature>
<evidence type="ECO:0000256" key="1">
    <source>
        <dbReference type="SAM" id="MobiDB-lite"/>
    </source>
</evidence>
<proteinExistence type="predicted"/>
<sequence>MTKTGRGWAYAGAALGGVVSVAANVAHSFVPPAGSDAGWLPEFGAVVGAVFWPVAVFVAVEILARIAWPNGKRWGALRFLGLLPVAAVAALVSYRHLSGLLDFYGEDDVTVFLGPLAVDGLMVMATGALIATGARRTAEAAPSVQRTPIVEVDPIPQIERTPEAATPAPEPALALAEPVRAVRKPAPKRQPSAAARVTSAVARSPKASDATIAARLGLSEATVKRHRRQAVDSVSTPSAPTLKAA</sequence>
<feature type="transmembrane region" description="Helical" evidence="2">
    <location>
        <begin position="7"/>
        <end position="31"/>
    </location>
</feature>
<dbReference type="InterPro" id="IPR036388">
    <property type="entry name" value="WH-like_DNA-bd_sf"/>
</dbReference>
<evidence type="ECO:0000313" key="3">
    <source>
        <dbReference type="EMBL" id="GAA1546794.1"/>
    </source>
</evidence>
<feature type="transmembrane region" description="Helical" evidence="2">
    <location>
        <begin position="109"/>
        <end position="131"/>
    </location>
</feature>
<keyword evidence="2" id="KW-0472">Membrane</keyword>
<name>A0ABN2BTK0_9ACTN</name>
<evidence type="ECO:0008006" key="5">
    <source>
        <dbReference type="Google" id="ProtNLM"/>
    </source>
</evidence>
<keyword evidence="2" id="KW-0812">Transmembrane</keyword>
<feature type="region of interest" description="Disordered" evidence="1">
    <location>
        <begin position="182"/>
        <end position="209"/>
    </location>
</feature>
<keyword evidence="4" id="KW-1185">Reference proteome</keyword>
<keyword evidence="2" id="KW-1133">Transmembrane helix</keyword>
<organism evidence="3 4">
    <name type="scientific">Dactylosporangium maewongense</name>
    <dbReference type="NCBI Taxonomy" id="634393"/>
    <lineage>
        <taxon>Bacteria</taxon>
        <taxon>Bacillati</taxon>
        <taxon>Actinomycetota</taxon>
        <taxon>Actinomycetes</taxon>
        <taxon>Micromonosporales</taxon>
        <taxon>Micromonosporaceae</taxon>
        <taxon>Dactylosporangium</taxon>
    </lineage>
</organism>
<feature type="region of interest" description="Disordered" evidence="1">
    <location>
        <begin position="222"/>
        <end position="245"/>
    </location>
</feature>
<reference evidence="3 4" key="1">
    <citation type="journal article" date="2019" name="Int. J. Syst. Evol. Microbiol.">
        <title>The Global Catalogue of Microorganisms (GCM) 10K type strain sequencing project: providing services to taxonomists for standard genome sequencing and annotation.</title>
        <authorList>
            <consortium name="The Broad Institute Genomics Platform"/>
            <consortium name="The Broad Institute Genome Sequencing Center for Infectious Disease"/>
            <person name="Wu L."/>
            <person name="Ma J."/>
        </authorList>
    </citation>
    <scope>NUCLEOTIDE SEQUENCE [LARGE SCALE GENOMIC DNA]</scope>
    <source>
        <strain evidence="3 4">JCM 15933</strain>
    </source>
</reference>
<evidence type="ECO:0000313" key="4">
    <source>
        <dbReference type="Proteomes" id="UP001501470"/>
    </source>
</evidence>
<feature type="transmembrane region" description="Helical" evidence="2">
    <location>
        <begin position="76"/>
        <end position="97"/>
    </location>
</feature>
<comment type="caution">
    <text evidence="3">The sequence shown here is derived from an EMBL/GenBank/DDBJ whole genome shotgun (WGS) entry which is preliminary data.</text>
</comment>
<dbReference type="Gene3D" id="1.10.10.10">
    <property type="entry name" value="Winged helix-like DNA-binding domain superfamily/Winged helix DNA-binding domain"/>
    <property type="match status" value="1"/>
</dbReference>
<dbReference type="Proteomes" id="UP001501470">
    <property type="component" value="Unassembled WGS sequence"/>
</dbReference>
<gene>
    <name evidence="3" type="ORF">GCM10009827_078740</name>
</gene>
<dbReference type="EMBL" id="BAAAQD010000019">
    <property type="protein sequence ID" value="GAA1546794.1"/>
    <property type="molecule type" value="Genomic_DNA"/>
</dbReference>
<accession>A0ABN2BTK0</accession>